<keyword evidence="6" id="KW-1185">Reference proteome</keyword>
<comment type="similarity">
    <text evidence="2 4">Belongs to the trans-sulfuration enzymes family.</text>
</comment>
<sequence>MRLETKAIHSGRSIDKSTSSVTMPIHLSTTFERAQDGSYQNEFVYSRENNPNRRALEDCLTSLEDGHDCVAFASGMADRRSSCR</sequence>
<dbReference type="RefSeq" id="WP_283078440.1">
    <property type="nucleotide sequence ID" value="NZ_CP121671.1"/>
</dbReference>
<gene>
    <name evidence="5" type="ORF">P9989_09040</name>
</gene>
<name>A0ABY8J1W4_9BACI</name>
<protein>
    <submittedName>
        <fullName evidence="5">PLP-dependent transferase</fullName>
    </submittedName>
</protein>
<evidence type="ECO:0000256" key="1">
    <source>
        <dbReference type="ARBA" id="ARBA00001933"/>
    </source>
</evidence>
<evidence type="ECO:0000313" key="6">
    <source>
        <dbReference type="Proteomes" id="UP001221597"/>
    </source>
</evidence>
<accession>A0ABY8J1W4</accession>
<dbReference type="EMBL" id="CP121671">
    <property type="protein sequence ID" value="WFT76487.1"/>
    <property type="molecule type" value="Genomic_DNA"/>
</dbReference>
<organism evidence="5 6">
    <name type="scientific">Halobacillus naozhouensis</name>
    <dbReference type="NCBI Taxonomy" id="554880"/>
    <lineage>
        <taxon>Bacteria</taxon>
        <taxon>Bacillati</taxon>
        <taxon>Bacillota</taxon>
        <taxon>Bacilli</taxon>
        <taxon>Bacillales</taxon>
        <taxon>Bacillaceae</taxon>
        <taxon>Halobacillus</taxon>
    </lineage>
</organism>
<dbReference type="Gene3D" id="3.40.640.10">
    <property type="entry name" value="Type I PLP-dependent aspartate aminotransferase-like (Major domain)"/>
    <property type="match status" value="1"/>
</dbReference>
<keyword evidence="3 4" id="KW-0663">Pyridoxal phosphate</keyword>
<dbReference type="InterPro" id="IPR000277">
    <property type="entry name" value="Cys/Met-Metab_PyrdxlP-dep_enz"/>
</dbReference>
<dbReference type="PANTHER" id="PTHR11808">
    <property type="entry name" value="TRANS-SULFURATION ENZYME FAMILY MEMBER"/>
    <property type="match status" value="1"/>
</dbReference>
<reference evidence="5 6" key="1">
    <citation type="submission" date="2023-04" db="EMBL/GenBank/DDBJ databases">
        <title>Genome sequence of Halobacillus naozhouensis KACC 21980.</title>
        <authorList>
            <person name="Kim S."/>
            <person name="Heo J."/>
            <person name="Kwon S.-W."/>
        </authorList>
    </citation>
    <scope>NUCLEOTIDE SEQUENCE [LARGE SCALE GENOMIC DNA]</scope>
    <source>
        <strain evidence="5 6">KCTC 13234</strain>
    </source>
</reference>
<dbReference type="Proteomes" id="UP001221597">
    <property type="component" value="Chromosome"/>
</dbReference>
<evidence type="ECO:0000313" key="5">
    <source>
        <dbReference type="EMBL" id="WFT76487.1"/>
    </source>
</evidence>
<dbReference type="GO" id="GO:0016740">
    <property type="term" value="F:transferase activity"/>
    <property type="evidence" value="ECO:0007669"/>
    <property type="project" value="UniProtKB-KW"/>
</dbReference>
<dbReference type="PANTHER" id="PTHR11808:SF15">
    <property type="entry name" value="CYSTATHIONINE GAMMA-LYASE"/>
    <property type="match status" value="1"/>
</dbReference>
<comment type="cofactor">
    <cofactor evidence="1 4">
        <name>pyridoxal 5'-phosphate</name>
        <dbReference type="ChEBI" id="CHEBI:597326"/>
    </cofactor>
</comment>
<dbReference type="SUPFAM" id="SSF53383">
    <property type="entry name" value="PLP-dependent transferases"/>
    <property type="match status" value="1"/>
</dbReference>
<evidence type="ECO:0000256" key="3">
    <source>
        <dbReference type="ARBA" id="ARBA00022898"/>
    </source>
</evidence>
<keyword evidence="5" id="KW-0808">Transferase</keyword>
<evidence type="ECO:0000256" key="4">
    <source>
        <dbReference type="RuleBase" id="RU362118"/>
    </source>
</evidence>
<dbReference type="Pfam" id="PF01053">
    <property type="entry name" value="Cys_Met_Meta_PP"/>
    <property type="match status" value="1"/>
</dbReference>
<proteinExistence type="inferred from homology"/>
<dbReference type="InterPro" id="IPR015421">
    <property type="entry name" value="PyrdxlP-dep_Trfase_major"/>
</dbReference>
<evidence type="ECO:0000256" key="2">
    <source>
        <dbReference type="ARBA" id="ARBA00009077"/>
    </source>
</evidence>
<dbReference type="InterPro" id="IPR015424">
    <property type="entry name" value="PyrdxlP-dep_Trfase"/>
</dbReference>